<organism evidence="2 3">
    <name type="scientific">Paragemmobacter amnigenus</name>
    <dbReference type="NCBI Taxonomy" id="2852097"/>
    <lineage>
        <taxon>Bacteria</taxon>
        <taxon>Pseudomonadati</taxon>
        <taxon>Pseudomonadota</taxon>
        <taxon>Alphaproteobacteria</taxon>
        <taxon>Rhodobacterales</taxon>
        <taxon>Paracoccaceae</taxon>
        <taxon>Paragemmobacter</taxon>
    </lineage>
</organism>
<evidence type="ECO:0000313" key="2">
    <source>
        <dbReference type="EMBL" id="MBU9698228.1"/>
    </source>
</evidence>
<dbReference type="EMBL" id="JAAATX020000006">
    <property type="protein sequence ID" value="MBU9698228.1"/>
    <property type="molecule type" value="Genomic_DNA"/>
</dbReference>
<dbReference type="NCBIfam" id="TIGR02622">
    <property type="entry name" value="CDP_4_6_dhtase"/>
    <property type="match status" value="1"/>
</dbReference>
<dbReference type="PANTHER" id="PTHR43000">
    <property type="entry name" value="DTDP-D-GLUCOSE 4,6-DEHYDRATASE-RELATED"/>
    <property type="match status" value="1"/>
</dbReference>
<reference evidence="2 3" key="1">
    <citation type="submission" date="2021-06" db="EMBL/GenBank/DDBJ databases">
        <title>Rhodobacteraceae bacterium strain HSP-20.</title>
        <authorList>
            <person name="Chen W.-M."/>
        </authorList>
    </citation>
    <scope>NUCLEOTIDE SEQUENCE [LARGE SCALE GENOMIC DNA]</scope>
    <source>
        <strain evidence="2 3">HSP-20</strain>
    </source>
</reference>
<dbReference type="GO" id="GO:0047733">
    <property type="term" value="F:CDP-glucose 4,6-dehydratase activity"/>
    <property type="evidence" value="ECO:0007669"/>
    <property type="project" value="UniProtKB-EC"/>
</dbReference>
<evidence type="ECO:0000313" key="3">
    <source>
        <dbReference type="Proteomes" id="UP000731907"/>
    </source>
</evidence>
<sequence length="350" mass="38351">MAGFWSGKRVLVTGHTGFKGSWLSEMLLSRGAQVAGLALPPDTRPALFDQLDLAARMDHLAGDIRDPVLVAARLREVQPEVVLHLAAQPLVRRSYRDPLETWSTNVMGTAHVLEAVRALDTPCAVVVVTTDKVYENREWEHPYRETDPLGGHDPYSASKAGTELVAASWRKAFFTAGPVRLATARAGNVIGGGDWSEDRILPDLARAFAAGRALPVRNRHAVRPWQHVLDPLAGYLLLAERLSGPDAARFEDGFNFGPEPADQRSVGDLVQEARRHWAGEWSDATDPAAPHEAGRLALSIERARLMLGWQPRWDFARAVAETVGWYRDVATGADPAARVRDQIAGFGEAE</sequence>
<dbReference type="SUPFAM" id="SSF51735">
    <property type="entry name" value="NAD(P)-binding Rossmann-fold domains"/>
    <property type="match status" value="1"/>
</dbReference>
<comment type="caution">
    <text evidence="2">The sequence shown here is derived from an EMBL/GenBank/DDBJ whole genome shotgun (WGS) entry which is preliminary data.</text>
</comment>
<dbReference type="Gene3D" id="3.40.50.720">
    <property type="entry name" value="NAD(P)-binding Rossmann-like Domain"/>
    <property type="match status" value="1"/>
</dbReference>
<dbReference type="InterPro" id="IPR036291">
    <property type="entry name" value="NAD(P)-bd_dom_sf"/>
</dbReference>
<evidence type="ECO:0000259" key="1">
    <source>
        <dbReference type="Pfam" id="PF16363"/>
    </source>
</evidence>
<feature type="domain" description="NAD(P)-binding" evidence="1">
    <location>
        <begin position="11"/>
        <end position="322"/>
    </location>
</feature>
<dbReference type="InterPro" id="IPR013445">
    <property type="entry name" value="CDP_4_6_deHydtase"/>
</dbReference>
<name>A0ABS6J386_9RHOB</name>
<proteinExistence type="predicted"/>
<dbReference type="RefSeq" id="WP_161762343.1">
    <property type="nucleotide sequence ID" value="NZ_JAAATX020000006.1"/>
</dbReference>
<dbReference type="Gene3D" id="3.90.25.10">
    <property type="entry name" value="UDP-galactose 4-epimerase, domain 1"/>
    <property type="match status" value="1"/>
</dbReference>
<accession>A0ABS6J386</accession>
<keyword evidence="2" id="KW-0456">Lyase</keyword>
<dbReference type="Pfam" id="PF16363">
    <property type="entry name" value="GDP_Man_Dehyd"/>
    <property type="match status" value="1"/>
</dbReference>
<dbReference type="EC" id="4.2.1.45" evidence="2"/>
<dbReference type="InterPro" id="IPR016040">
    <property type="entry name" value="NAD(P)-bd_dom"/>
</dbReference>
<gene>
    <name evidence="2" type="primary">rfbG</name>
    <name evidence="2" type="ORF">GU927_010265</name>
</gene>
<protein>
    <submittedName>
        <fullName evidence="2">CDP-glucose 4,6-dehydratase</fullName>
        <ecNumber evidence="2">4.2.1.45</ecNumber>
    </submittedName>
</protein>
<dbReference type="Proteomes" id="UP000731907">
    <property type="component" value="Unassembled WGS sequence"/>
</dbReference>
<keyword evidence="3" id="KW-1185">Reference proteome</keyword>